<evidence type="ECO:0000256" key="6">
    <source>
        <dbReference type="SAM" id="MobiDB-lite"/>
    </source>
</evidence>
<keyword evidence="3 7" id="KW-0812">Transmembrane</keyword>
<feature type="transmembrane region" description="Helical" evidence="7">
    <location>
        <begin position="415"/>
        <end position="437"/>
    </location>
</feature>
<evidence type="ECO:0000256" key="7">
    <source>
        <dbReference type="SAM" id="Phobius"/>
    </source>
</evidence>
<feature type="transmembrane region" description="Helical" evidence="7">
    <location>
        <begin position="175"/>
        <end position="197"/>
    </location>
</feature>
<dbReference type="Proteomes" id="UP001610335">
    <property type="component" value="Unassembled WGS sequence"/>
</dbReference>
<comment type="subcellular location">
    <subcellularLocation>
        <location evidence="1">Membrane</location>
        <topology evidence="1">Multi-pass membrane protein</topology>
    </subcellularLocation>
</comment>
<accession>A0ABR4J4W6</accession>
<organism evidence="8 9">
    <name type="scientific">Aspergillus cavernicola</name>
    <dbReference type="NCBI Taxonomy" id="176166"/>
    <lineage>
        <taxon>Eukaryota</taxon>
        <taxon>Fungi</taxon>
        <taxon>Dikarya</taxon>
        <taxon>Ascomycota</taxon>
        <taxon>Pezizomycotina</taxon>
        <taxon>Eurotiomycetes</taxon>
        <taxon>Eurotiomycetidae</taxon>
        <taxon>Eurotiales</taxon>
        <taxon>Aspergillaceae</taxon>
        <taxon>Aspergillus</taxon>
        <taxon>Aspergillus subgen. Nidulantes</taxon>
    </lineage>
</organism>
<keyword evidence="2" id="KW-0813">Transport</keyword>
<evidence type="ECO:0000313" key="9">
    <source>
        <dbReference type="Proteomes" id="UP001610335"/>
    </source>
</evidence>
<evidence type="ECO:0000313" key="8">
    <source>
        <dbReference type="EMBL" id="KAL2835024.1"/>
    </source>
</evidence>
<comment type="caution">
    <text evidence="8">The sequence shown here is derived from an EMBL/GenBank/DDBJ whole genome shotgun (WGS) entry which is preliminary data.</text>
</comment>
<feature type="region of interest" description="Disordered" evidence="6">
    <location>
        <begin position="487"/>
        <end position="511"/>
    </location>
</feature>
<dbReference type="Gene3D" id="1.20.1250.20">
    <property type="entry name" value="MFS general substrate transporter like domains"/>
    <property type="match status" value="2"/>
</dbReference>
<feature type="transmembrane region" description="Helical" evidence="7">
    <location>
        <begin position="140"/>
        <end position="163"/>
    </location>
</feature>
<dbReference type="Pfam" id="PF07690">
    <property type="entry name" value="MFS_1"/>
    <property type="match status" value="1"/>
</dbReference>
<sequence>MSPSTLSDNDQPHNHEQQAGTSLWRRLLWDSWDKPPEERKLILKMDLTLMTFGCLGTFIKYLDKSNLSSAFVSGMKEELSLYGNQMNYASTAYSVANIIALWPCNLLLTRTNPRWFIPFLEIGWTIITFCQSAMTKAVHIYVLRAILAIFETGHFSAVVYLCGAWYKKEELARRIAIINITTAIGPMFSSYLQAAAYNGLNGVHGKSGWRWLFIIDGSISLAIILPQIFFYPDVPARQKPDRLFTAREIEIARNRNPKEGRVKQGAFTLKQVKRWVFTIDIWLLWLISFCNCVCQQPLLSMPYWLKEWNTITPGSYTVAQINNYTTPIQAVIVVITLAMAWTSDTLLHGRRWPLLVVGSSVAAVIFLTLASTPIFPENRAGRWTLYYLSGFCQASSSMFWAWTQDTLSGDPATRAFASGGLNVWAYVADATIPLGLFKTVDQPGVVAGNYGAAGFAVLHSLTALTLAYVQYRRRGRSRVAIVEDVEDVEESQAPDRGGNKSTSVVRESGVY</sequence>
<dbReference type="InterPro" id="IPR011701">
    <property type="entry name" value="MFS"/>
</dbReference>
<name>A0ABR4J4W6_9EURO</name>
<feature type="transmembrane region" description="Helical" evidence="7">
    <location>
        <begin position="324"/>
        <end position="342"/>
    </location>
</feature>
<feature type="transmembrane region" description="Helical" evidence="7">
    <location>
        <begin position="209"/>
        <end position="231"/>
    </location>
</feature>
<feature type="transmembrane region" description="Helical" evidence="7">
    <location>
        <begin position="281"/>
        <end position="304"/>
    </location>
</feature>
<dbReference type="PANTHER" id="PTHR43791:SF39">
    <property type="entry name" value="TRANSPORTER LIZ1_SEO1, PUTATIVE (AFU_ORTHOLOGUE AFUA_3G00980)-RELATED"/>
    <property type="match status" value="1"/>
</dbReference>
<feature type="transmembrane region" description="Helical" evidence="7">
    <location>
        <begin position="384"/>
        <end position="403"/>
    </location>
</feature>
<feature type="transmembrane region" description="Helical" evidence="7">
    <location>
        <begin position="115"/>
        <end position="134"/>
    </location>
</feature>
<keyword evidence="5 7" id="KW-0472">Membrane</keyword>
<dbReference type="SUPFAM" id="SSF103473">
    <property type="entry name" value="MFS general substrate transporter"/>
    <property type="match status" value="1"/>
</dbReference>
<dbReference type="InterPro" id="IPR036259">
    <property type="entry name" value="MFS_trans_sf"/>
</dbReference>
<keyword evidence="4 7" id="KW-1133">Transmembrane helix</keyword>
<reference evidence="8 9" key="1">
    <citation type="submission" date="2024-07" db="EMBL/GenBank/DDBJ databases">
        <title>Section-level genome sequencing and comparative genomics of Aspergillus sections Usti and Cavernicolus.</title>
        <authorList>
            <consortium name="Lawrence Berkeley National Laboratory"/>
            <person name="Nybo J.L."/>
            <person name="Vesth T.C."/>
            <person name="Theobald S."/>
            <person name="Frisvad J.C."/>
            <person name="Larsen T.O."/>
            <person name="Kjaerboelling I."/>
            <person name="Rothschild-Mancinelli K."/>
            <person name="Lyhne E.K."/>
            <person name="Kogle M.E."/>
            <person name="Barry K."/>
            <person name="Clum A."/>
            <person name="Na H."/>
            <person name="Ledsgaard L."/>
            <person name="Lin J."/>
            <person name="Lipzen A."/>
            <person name="Kuo A."/>
            <person name="Riley R."/>
            <person name="Mondo S."/>
            <person name="LaButti K."/>
            <person name="Haridas S."/>
            <person name="Pangalinan J."/>
            <person name="Salamov A.A."/>
            <person name="Simmons B.A."/>
            <person name="Magnuson J.K."/>
            <person name="Chen J."/>
            <person name="Drula E."/>
            <person name="Henrissat B."/>
            <person name="Wiebenga A."/>
            <person name="Lubbers R.J."/>
            <person name="Gomes A.C."/>
            <person name="Makela M.R."/>
            <person name="Stajich J."/>
            <person name="Grigoriev I.V."/>
            <person name="Mortensen U.H."/>
            <person name="De vries R.P."/>
            <person name="Baker S.E."/>
            <person name="Andersen M.R."/>
        </authorList>
    </citation>
    <scope>NUCLEOTIDE SEQUENCE [LARGE SCALE GENOMIC DNA]</scope>
    <source>
        <strain evidence="8 9">CBS 600.67</strain>
    </source>
</reference>
<gene>
    <name evidence="8" type="ORF">BDW59DRAFT_155847</name>
</gene>
<feature type="transmembrane region" description="Helical" evidence="7">
    <location>
        <begin position="449"/>
        <end position="469"/>
    </location>
</feature>
<evidence type="ECO:0000256" key="3">
    <source>
        <dbReference type="ARBA" id="ARBA00022692"/>
    </source>
</evidence>
<keyword evidence="9" id="KW-1185">Reference proteome</keyword>
<dbReference type="PANTHER" id="PTHR43791">
    <property type="entry name" value="PERMEASE-RELATED"/>
    <property type="match status" value="1"/>
</dbReference>
<evidence type="ECO:0000256" key="4">
    <source>
        <dbReference type="ARBA" id="ARBA00022989"/>
    </source>
</evidence>
<evidence type="ECO:0000256" key="2">
    <source>
        <dbReference type="ARBA" id="ARBA00022448"/>
    </source>
</evidence>
<feature type="transmembrane region" description="Helical" evidence="7">
    <location>
        <begin position="354"/>
        <end position="372"/>
    </location>
</feature>
<evidence type="ECO:0000256" key="5">
    <source>
        <dbReference type="ARBA" id="ARBA00023136"/>
    </source>
</evidence>
<dbReference type="EMBL" id="JBFXLS010000001">
    <property type="protein sequence ID" value="KAL2835024.1"/>
    <property type="molecule type" value="Genomic_DNA"/>
</dbReference>
<proteinExistence type="predicted"/>
<protein>
    <submittedName>
        <fullName evidence="8">Major facilitator superfamily domain-containing protein</fullName>
    </submittedName>
</protein>
<feature type="transmembrane region" description="Helical" evidence="7">
    <location>
        <begin position="88"/>
        <end position="108"/>
    </location>
</feature>
<evidence type="ECO:0000256" key="1">
    <source>
        <dbReference type="ARBA" id="ARBA00004141"/>
    </source>
</evidence>